<feature type="coiled-coil region" evidence="12">
    <location>
        <begin position="669"/>
        <end position="703"/>
    </location>
</feature>
<evidence type="ECO:0000256" key="8">
    <source>
        <dbReference type="ARBA" id="ARBA00023054"/>
    </source>
</evidence>
<dbReference type="Gene3D" id="3.40.50.300">
    <property type="entry name" value="P-loop containing nucleotide triphosphate hydrolases"/>
    <property type="match status" value="2"/>
</dbReference>
<feature type="compositionally biased region" description="Basic and acidic residues" evidence="13">
    <location>
        <begin position="157"/>
        <end position="167"/>
    </location>
</feature>
<comment type="similarity">
    <text evidence="3">Belongs to the SMC family. SMC6 subfamily.</text>
</comment>
<organism evidence="15 16">
    <name type="scientific">Edaphochlamys debaryana</name>
    <dbReference type="NCBI Taxonomy" id="47281"/>
    <lineage>
        <taxon>Eukaryota</taxon>
        <taxon>Viridiplantae</taxon>
        <taxon>Chlorophyta</taxon>
        <taxon>core chlorophytes</taxon>
        <taxon>Chlorophyceae</taxon>
        <taxon>CS clade</taxon>
        <taxon>Chlamydomonadales</taxon>
        <taxon>Chlamydomonadales incertae sedis</taxon>
        <taxon>Edaphochlamys</taxon>
    </lineage>
</organism>
<dbReference type="SUPFAM" id="SSF52540">
    <property type="entry name" value="P-loop containing nucleoside triphosphate hydrolases"/>
    <property type="match status" value="2"/>
</dbReference>
<name>A0A836C4M3_9CHLO</name>
<evidence type="ECO:0000256" key="2">
    <source>
        <dbReference type="ARBA" id="ARBA00004286"/>
    </source>
</evidence>
<feature type="coiled-coil region" evidence="12">
    <location>
        <begin position="483"/>
        <end position="520"/>
    </location>
</feature>
<keyword evidence="16" id="KW-1185">Reference proteome</keyword>
<keyword evidence="4" id="KW-0158">Chromosome</keyword>
<feature type="coiled-coil region" evidence="12">
    <location>
        <begin position="927"/>
        <end position="982"/>
    </location>
</feature>
<dbReference type="GO" id="GO:0005634">
    <property type="term" value="C:nucleus"/>
    <property type="evidence" value="ECO:0007669"/>
    <property type="project" value="UniProtKB-SubCell"/>
</dbReference>
<keyword evidence="10" id="KW-0234">DNA repair</keyword>
<dbReference type="GO" id="GO:0051276">
    <property type="term" value="P:chromosome organization"/>
    <property type="evidence" value="ECO:0007669"/>
    <property type="project" value="UniProtKB-ARBA"/>
</dbReference>
<dbReference type="GO" id="GO:0000724">
    <property type="term" value="P:double-strand break repair via homologous recombination"/>
    <property type="evidence" value="ECO:0007669"/>
    <property type="project" value="TreeGrafter"/>
</dbReference>
<keyword evidence="8 12" id="KW-0175">Coiled coil</keyword>
<evidence type="ECO:0000256" key="10">
    <source>
        <dbReference type="ARBA" id="ARBA00023204"/>
    </source>
</evidence>
<evidence type="ECO:0000256" key="13">
    <source>
        <dbReference type="SAM" id="MobiDB-lite"/>
    </source>
</evidence>
<dbReference type="OrthoDB" id="10072614at2759"/>
<dbReference type="Proteomes" id="UP000612055">
    <property type="component" value="Unassembled WGS sequence"/>
</dbReference>
<keyword evidence="5" id="KW-0547">Nucleotide-binding</keyword>
<feature type="coiled-coil region" evidence="12">
    <location>
        <begin position="560"/>
        <end position="641"/>
    </location>
</feature>
<dbReference type="GO" id="GO:0030915">
    <property type="term" value="C:Smc5-Smc6 complex"/>
    <property type="evidence" value="ECO:0007669"/>
    <property type="project" value="TreeGrafter"/>
</dbReference>
<dbReference type="InterPro" id="IPR003395">
    <property type="entry name" value="RecF/RecN/SMC_N"/>
</dbReference>
<dbReference type="GO" id="GO:0005524">
    <property type="term" value="F:ATP binding"/>
    <property type="evidence" value="ECO:0007669"/>
    <property type="project" value="UniProtKB-KW"/>
</dbReference>
<comment type="caution">
    <text evidence="15">The sequence shown here is derived from an EMBL/GenBank/DDBJ whole genome shotgun (WGS) entry which is preliminary data.</text>
</comment>
<feature type="region of interest" description="Disordered" evidence="13">
    <location>
        <begin position="106"/>
        <end position="268"/>
    </location>
</feature>
<dbReference type="Pfam" id="PF02463">
    <property type="entry name" value="SMC_N"/>
    <property type="match status" value="1"/>
</dbReference>
<evidence type="ECO:0000256" key="9">
    <source>
        <dbReference type="ARBA" id="ARBA00023172"/>
    </source>
</evidence>
<protein>
    <recommendedName>
        <fullName evidence="14">RecF/RecN/SMC N-terminal domain-containing protein</fullName>
    </recommendedName>
</protein>
<dbReference type="GO" id="GO:0035861">
    <property type="term" value="C:site of double-strand break"/>
    <property type="evidence" value="ECO:0007669"/>
    <property type="project" value="TreeGrafter"/>
</dbReference>
<feature type="compositionally biased region" description="Low complexity" evidence="13">
    <location>
        <begin position="248"/>
        <end position="262"/>
    </location>
</feature>
<feature type="compositionally biased region" description="Low complexity" evidence="13">
    <location>
        <begin position="106"/>
        <end position="144"/>
    </location>
</feature>
<dbReference type="InterPro" id="IPR027417">
    <property type="entry name" value="P-loop_NTPase"/>
</dbReference>
<reference evidence="15" key="1">
    <citation type="journal article" date="2020" name="bioRxiv">
        <title>Comparative genomics of Chlamydomonas.</title>
        <authorList>
            <person name="Craig R.J."/>
            <person name="Hasan A.R."/>
            <person name="Ness R.W."/>
            <person name="Keightley P.D."/>
        </authorList>
    </citation>
    <scope>NUCLEOTIDE SEQUENCE</scope>
    <source>
        <strain evidence="15">CCAP 11/70</strain>
    </source>
</reference>
<evidence type="ECO:0000259" key="14">
    <source>
        <dbReference type="Pfam" id="PF02463"/>
    </source>
</evidence>
<dbReference type="PANTHER" id="PTHR19306">
    <property type="entry name" value="STRUCTURAL MAINTENANCE OF CHROMOSOMES 5,6 SMC5, SMC6"/>
    <property type="match status" value="1"/>
</dbReference>
<dbReference type="GO" id="GO:0003684">
    <property type="term" value="F:damaged DNA binding"/>
    <property type="evidence" value="ECO:0007669"/>
    <property type="project" value="TreeGrafter"/>
</dbReference>
<proteinExistence type="inferred from homology"/>
<accession>A0A836C4M3</accession>
<feature type="domain" description="RecF/RecN/SMC N-terminal" evidence="14">
    <location>
        <begin position="273"/>
        <end position="1369"/>
    </location>
</feature>
<feature type="compositionally biased region" description="Acidic residues" evidence="13">
    <location>
        <begin position="200"/>
        <end position="220"/>
    </location>
</feature>
<evidence type="ECO:0000256" key="6">
    <source>
        <dbReference type="ARBA" id="ARBA00022763"/>
    </source>
</evidence>
<evidence type="ECO:0000256" key="7">
    <source>
        <dbReference type="ARBA" id="ARBA00022840"/>
    </source>
</evidence>
<evidence type="ECO:0000256" key="1">
    <source>
        <dbReference type="ARBA" id="ARBA00004123"/>
    </source>
</evidence>
<evidence type="ECO:0000256" key="5">
    <source>
        <dbReference type="ARBA" id="ARBA00022741"/>
    </source>
</evidence>
<evidence type="ECO:0000256" key="11">
    <source>
        <dbReference type="ARBA" id="ARBA00023242"/>
    </source>
</evidence>
<evidence type="ECO:0000313" key="15">
    <source>
        <dbReference type="EMBL" id="KAG2498924.1"/>
    </source>
</evidence>
<comment type="subcellular location">
    <subcellularLocation>
        <location evidence="2">Chromosome</location>
    </subcellularLocation>
    <subcellularLocation>
        <location evidence="1">Nucleus</location>
    </subcellularLocation>
</comment>
<dbReference type="PANTHER" id="PTHR19306:SF6">
    <property type="entry name" value="STRUCTURAL MAINTENANCE OF CHROMOSOMES PROTEIN 6"/>
    <property type="match status" value="1"/>
</dbReference>
<feature type="coiled-coil region" evidence="12">
    <location>
        <begin position="1034"/>
        <end position="1124"/>
    </location>
</feature>
<evidence type="ECO:0000256" key="3">
    <source>
        <dbReference type="ARBA" id="ARBA00006793"/>
    </source>
</evidence>
<dbReference type="GO" id="GO:0003697">
    <property type="term" value="F:single-stranded DNA binding"/>
    <property type="evidence" value="ECO:0007669"/>
    <property type="project" value="TreeGrafter"/>
</dbReference>
<keyword evidence="7" id="KW-0067">ATP-binding</keyword>
<dbReference type="EMBL" id="JAEHOE010000008">
    <property type="protein sequence ID" value="KAG2498924.1"/>
    <property type="molecule type" value="Genomic_DNA"/>
</dbReference>
<keyword evidence="11" id="KW-0539">Nucleus</keyword>
<evidence type="ECO:0000256" key="12">
    <source>
        <dbReference type="SAM" id="Coils"/>
    </source>
</evidence>
<gene>
    <name evidence="15" type="ORF">HYH03_003114</name>
</gene>
<keyword evidence="6" id="KW-0227">DNA damage</keyword>
<sequence>MLPRALGLPVKLEAPEDARRYVGFKLIKEFDVDGKGLKPFVGTVRDVVIEGGVAYLQVTYHDGDTEEFWWSDFRRYAVSEEEAAAMEAAIARAEAEAAAATAGAAAPAAPGAGTGQAPHTPAEVRASAAAPHAPHAAAHSAPPHEGTGAAPRKRKAAVRDEAARAEPESPTPVRQRRPSAGGTPATVRRPHSREGRADAAGEEEEEEGEEGEEEGEEEEDAHAAARPPVRRRLDLGTAPAHGGPGPSAGPALAPARAPALQGHRGPMGQAGHLHRIQLVNFMCHANMECEFGRHVTFITGHNGSGKSAVLQCLQACLGASARETGRGTNLAGWVMTGRDRASVTLELWNTSAEQVAEQRMPPFCYATYGPKIKIMRRITLNRGAGGRVSAASQYHLYNAEGKEIKFTRPHTAAQELSALVAHFNIDTSNPLVVITQDGVRGFHQVHKSGAASCSKYRMYMDGTCLSATRDDLARAAGKVLAARQNQQEASQRLQGRKAELQELETKLVELERVATMKRHLGDFECAAAYAVVRDWDAALVKLRRALSVRPELEAAAQAVVAQADAAFKELEGRERELQAEMDRTEIPNLAQSLDELQRARTRARDRARTAARQITQLQSRRSQAEEQVEEDEKALEAHRNGADMVAAMRAHQEQVDAKKEEQRLNQQRATELANQRLNLIAQLDAAEADQADATAARDTAANELGVARRLLAALQEAGGGNNEELLRQRWGVKAMQMREVLRTVPHGYFTQRPFGPVGMYIRRAPGVDAKYARALESVLENIMRAFVINVHDDQKKFEALAEQRFGSSEGLTAAQVPFTDEVHNYGAQPVVTSDGQRWWRVIDLVSVVDDVDPTTRATLINTLLDRAAAGTTVVVDDREQAHWVAEGGLTFRDVFSAYDPDGTMYESRGSTILTKLDKSNKSVICLAADNRAEMDEAQRAVRDAEARHQQAGEALVRAAEAVAALRRRRQELNREETSAARQGSRIAYELEQLNDRTPSVAHEAASAELMNALQQSQAAAARASASLQASQEAYNNAVGEEQAAAAELARLNAESAQYRQRRQELIAEVNNLAPNKAEAGRALKAAQQRLAAVQEETRRGLEALQGAEAQAQAAEAQALQACSRAEGFEALEAVREVLAAELLERHRRKTAEEREAMLEHAMTAKALQHKVTALAHTIAKAEEAAGGDMGAIQVAAQRARHDVVRLLEAVESVRKKVKVTQEAQEIRDSKYIEIRDKTDWQAAKKFNHRMSARNMTALLKIDHAEERLELSVRKNNEQHKASSLMQLSGGERSFTTASFLLAMGEVIDAPFRAMDEYDVFMDNAARMKVTMALLEFAWYLQPNSQLILLSPQDVKTLDEAHEKLVAVCRRKKEPEPGEGFKVVFQMPDPRHRQR</sequence>
<keyword evidence="9" id="KW-0233">DNA recombination</keyword>
<evidence type="ECO:0000256" key="4">
    <source>
        <dbReference type="ARBA" id="ARBA00022454"/>
    </source>
</evidence>
<evidence type="ECO:0000313" key="16">
    <source>
        <dbReference type="Proteomes" id="UP000612055"/>
    </source>
</evidence>